<evidence type="ECO:0000256" key="1">
    <source>
        <dbReference type="ARBA" id="ARBA00022614"/>
    </source>
</evidence>
<dbReference type="InterPro" id="IPR001611">
    <property type="entry name" value="Leu-rich_rpt"/>
</dbReference>
<dbReference type="KEGG" id="jre:108980288"/>
<dbReference type="Pfam" id="PF13855">
    <property type="entry name" value="LRR_8"/>
    <property type="match status" value="1"/>
</dbReference>
<evidence type="ECO:0000313" key="4">
    <source>
        <dbReference type="Proteomes" id="UP000235220"/>
    </source>
</evidence>
<keyword evidence="2" id="KW-0732">Signal</keyword>
<dbReference type="Gramene" id="Jr13_11920_p1">
    <property type="protein sequence ID" value="cds.Jr13_11920_p1"/>
    <property type="gene ID" value="Jr13_11920"/>
</dbReference>
<dbReference type="InterPro" id="IPR013210">
    <property type="entry name" value="LRR_N_plant-typ"/>
</dbReference>
<name>A0A2I4DHS4_JUGRE</name>
<evidence type="ECO:0000313" key="5">
    <source>
        <dbReference type="RefSeq" id="XP_018806698.1"/>
    </source>
</evidence>
<dbReference type="OrthoDB" id="406235at2759"/>
<organism evidence="4 5">
    <name type="scientific">Juglans regia</name>
    <name type="common">English walnut</name>
    <dbReference type="NCBI Taxonomy" id="51240"/>
    <lineage>
        <taxon>Eukaryota</taxon>
        <taxon>Viridiplantae</taxon>
        <taxon>Streptophyta</taxon>
        <taxon>Embryophyta</taxon>
        <taxon>Tracheophyta</taxon>
        <taxon>Spermatophyta</taxon>
        <taxon>Magnoliopsida</taxon>
        <taxon>eudicotyledons</taxon>
        <taxon>Gunneridae</taxon>
        <taxon>Pentapetalae</taxon>
        <taxon>rosids</taxon>
        <taxon>fabids</taxon>
        <taxon>Fagales</taxon>
        <taxon>Juglandaceae</taxon>
        <taxon>Juglans</taxon>
    </lineage>
</organism>
<dbReference type="InterPro" id="IPR032675">
    <property type="entry name" value="LRR_dom_sf"/>
</dbReference>
<dbReference type="GO" id="GO:0005886">
    <property type="term" value="C:plasma membrane"/>
    <property type="evidence" value="ECO:0000318"/>
    <property type="project" value="GO_Central"/>
</dbReference>
<accession>A0A2I4DHS4</accession>
<proteinExistence type="predicted"/>
<keyword evidence="3" id="KW-0677">Repeat</keyword>
<sequence>MVSKLFICFSFAIAIASVDCNSEGDALYAWKSKLVDPNHILQSWDPTLLNPCTWFHITCNNNNSVTGVGLGNAGLSGFLVPQLGALPNLRYLKVFRNNLSGSIPMEIGNLTSLISLDLYQNQFSGVIPASLGYLPSLRFLRLNSNKLTGKIPVEVLKLVTWGNLRILNVSDNLLVGRAHGTNTKGFAYTSKFYNTRSKSSEVKLRRYGDYSTACLQPSSF</sequence>
<dbReference type="PANTHER" id="PTHR47988">
    <property type="entry name" value="SOMATIC EMBRYOGENESIS RECEPTOR KINASE 1"/>
    <property type="match status" value="1"/>
</dbReference>
<dbReference type="RefSeq" id="XP_018806698.1">
    <property type="nucleotide sequence ID" value="XM_018951153.2"/>
</dbReference>
<keyword evidence="4" id="KW-1185">Reference proteome</keyword>
<dbReference type="Gene3D" id="3.80.10.10">
    <property type="entry name" value="Ribonuclease Inhibitor"/>
    <property type="match status" value="1"/>
</dbReference>
<gene>
    <name evidence="5" type="primary">LOC108980288</name>
</gene>
<dbReference type="AlphaFoldDB" id="A0A2I4DHS4"/>
<dbReference type="FunFam" id="3.80.10.10:FF:000024">
    <property type="entry name" value="Somatic embryogenesis receptor kinase 1"/>
    <property type="match status" value="1"/>
</dbReference>
<keyword evidence="1" id="KW-0433">Leucine-rich repeat</keyword>
<dbReference type="SUPFAM" id="SSF52058">
    <property type="entry name" value="L domain-like"/>
    <property type="match status" value="1"/>
</dbReference>
<evidence type="ECO:0000256" key="3">
    <source>
        <dbReference type="ARBA" id="ARBA00022737"/>
    </source>
</evidence>
<evidence type="ECO:0000256" key="2">
    <source>
        <dbReference type="ARBA" id="ARBA00022729"/>
    </source>
</evidence>
<dbReference type="GO" id="GO:0007165">
    <property type="term" value="P:signal transduction"/>
    <property type="evidence" value="ECO:0000318"/>
    <property type="project" value="GO_Central"/>
</dbReference>
<reference evidence="5" key="1">
    <citation type="submission" date="2025-08" db="UniProtKB">
        <authorList>
            <consortium name="RefSeq"/>
        </authorList>
    </citation>
    <scope>IDENTIFICATION</scope>
    <source>
        <tissue evidence="5">Leaves</tissue>
    </source>
</reference>
<dbReference type="GO" id="GO:0004675">
    <property type="term" value="F:transmembrane receptor protein serine/threonine kinase activity"/>
    <property type="evidence" value="ECO:0000318"/>
    <property type="project" value="GO_Central"/>
</dbReference>
<protein>
    <submittedName>
        <fullName evidence="5">Leucine-rich repeat protein 1-like</fullName>
    </submittedName>
</protein>
<dbReference type="GeneID" id="108980288"/>
<dbReference type="STRING" id="51240.A0A2I4DHS4"/>
<dbReference type="Proteomes" id="UP000235220">
    <property type="component" value="Chromosome 13"/>
</dbReference>
<dbReference type="Pfam" id="PF08263">
    <property type="entry name" value="LRRNT_2"/>
    <property type="match status" value="1"/>
</dbReference>